<keyword evidence="2" id="KW-1185">Reference proteome</keyword>
<organism evidence="1 2">
    <name type="scientific">Vallitalea maricola</name>
    <dbReference type="NCBI Taxonomy" id="3074433"/>
    <lineage>
        <taxon>Bacteria</taxon>
        <taxon>Bacillati</taxon>
        <taxon>Bacillota</taxon>
        <taxon>Clostridia</taxon>
        <taxon>Lachnospirales</taxon>
        <taxon>Vallitaleaceae</taxon>
        <taxon>Vallitalea</taxon>
    </lineage>
</organism>
<reference evidence="1" key="1">
    <citation type="submission" date="2023-09" db="EMBL/GenBank/DDBJ databases">
        <title>Vallitalea sediminicola and Vallitalea maricola sp. nov., anaerobic bacteria isolated from marine sediment.</title>
        <authorList>
            <person name="Hirano S."/>
            <person name="Maeda A."/>
            <person name="Terahara T."/>
            <person name="Mori K."/>
            <person name="Hamada M."/>
            <person name="Matsumoto R."/>
            <person name="Kobayashi T."/>
        </authorList>
    </citation>
    <scope>NUCLEOTIDE SEQUENCE</scope>
    <source>
        <strain evidence="1">AN17-2</strain>
    </source>
</reference>
<evidence type="ECO:0000313" key="1">
    <source>
        <dbReference type="EMBL" id="GMQ62595.1"/>
    </source>
</evidence>
<gene>
    <name evidence="1" type="ORF">AN2V17_18270</name>
</gene>
<evidence type="ECO:0000313" key="2">
    <source>
        <dbReference type="Proteomes" id="UP001374599"/>
    </source>
</evidence>
<proteinExistence type="predicted"/>
<protein>
    <submittedName>
        <fullName evidence="1">Uncharacterized protein</fullName>
    </submittedName>
</protein>
<comment type="caution">
    <text evidence="1">The sequence shown here is derived from an EMBL/GenBank/DDBJ whole genome shotgun (WGS) entry which is preliminary data.</text>
</comment>
<accession>A0ACB5UI85</accession>
<sequence>MEDTTVIDNEVYYNVSNRLFQFAETEDDYNRIMKTATHWLCEASGRNFTKDLLYPLSSNGYIINDEGIATKEWEIAEGVLVKKQTEGLDRV</sequence>
<dbReference type="EMBL" id="BTPU01000027">
    <property type="protein sequence ID" value="GMQ62595.1"/>
    <property type="molecule type" value="Genomic_DNA"/>
</dbReference>
<name>A0ACB5UI85_9FIRM</name>
<dbReference type="Proteomes" id="UP001374599">
    <property type="component" value="Unassembled WGS sequence"/>
</dbReference>